<dbReference type="RefSeq" id="WP_078182081.1">
    <property type="nucleotide sequence ID" value="NZ_MUAL01000117.1"/>
</dbReference>
<comment type="caution">
    <text evidence="2">The sequence shown here is derived from an EMBL/GenBank/DDBJ whole genome shotgun (WGS) entry which is preliminary data.</text>
</comment>
<proteinExistence type="predicted"/>
<feature type="transmembrane region" description="Helical" evidence="1">
    <location>
        <begin position="47"/>
        <end position="67"/>
    </location>
</feature>
<dbReference type="Proteomes" id="UP000191124">
    <property type="component" value="Unassembled WGS sequence"/>
</dbReference>
<dbReference type="AlphaFoldDB" id="A0A1S9U7V8"/>
<organism evidence="2 3">
    <name type="scientific">Bacillus cereus</name>
    <dbReference type="NCBI Taxonomy" id="1396"/>
    <lineage>
        <taxon>Bacteria</taxon>
        <taxon>Bacillati</taxon>
        <taxon>Bacillota</taxon>
        <taxon>Bacilli</taxon>
        <taxon>Bacillales</taxon>
        <taxon>Bacillaceae</taxon>
        <taxon>Bacillus</taxon>
        <taxon>Bacillus cereus group</taxon>
    </lineage>
</organism>
<dbReference type="EMBL" id="MUAL01000117">
    <property type="protein sequence ID" value="OOR18293.1"/>
    <property type="molecule type" value="Genomic_DNA"/>
</dbReference>
<accession>A0A1S9U7V8</accession>
<keyword evidence="1" id="KW-0812">Transmembrane</keyword>
<keyword evidence="1" id="KW-1133">Transmembrane helix</keyword>
<sequence length="85" mass="9415">MKNSGVTYVLSGVLLFGLTYITSAIYAGSLEIWDRTSGKFFTAFYEIQGAILSVISICFIIAGIYCIHKKCSEKQSAFHVLYMKG</sequence>
<evidence type="ECO:0000313" key="2">
    <source>
        <dbReference type="EMBL" id="OOR18293.1"/>
    </source>
</evidence>
<gene>
    <name evidence="2" type="ORF">BW892_26605</name>
</gene>
<feature type="transmembrane region" description="Helical" evidence="1">
    <location>
        <begin position="7"/>
        <end position="27"/>
    </location>
</feature>
<evidence type="ECO:0000256" key="1">
    <source>
        <dbReference type="SAM" id="Phobius"/>
    </source>
</evidence>
<name>A0A1S9U7V8_BACCE</name>
<reference evidence="2 3" key="1">
    <citation type="submission" date="2017-01" db="EMBL/GenBank/DDBJ databases">
        <title>Bacillus cereus isolates.</title>
        <authorList>
            <person name="Beno S.M."/>
        </authorList>
    </citation>
    <scope>NUCLEOTIDE SEQUENCE [LARGE SCALE GENOMIC DNA]</scope>
    <source>
        <strain evidence="2 3">FSL M7-1219</strain>
    </source>
</reference>
<keyword evidence="1" id="KW-0472">Membrane</keyword>
<evidence type="ECO:0000313" key="3">
    <source>
        <dbReference type="Proteomes" id="UP000191124"/>
    </source>
</evidence>
<protein>
    <submittedName>
        <fullName evidence="2">Uncharacterized protein</fullName>
    </submittedName>
</protein>